<dbReference type="NCBIfam" id="TIGR00691">
    <property type="entry name" value="spoT_relA"/>
    <property type="match status" value="1"/>
</dbReference>
<dbReference type="SMART" id="SM00954">
    <property type="entry name" value="RelA_SpoT"/>
    <property type="match status" value="1"/>
</dbReference>
<dbReference type="PROSITE" id="PS51880">
    <property type="entry name" value="TGS"/>
    <property type="match status" value="1"/>
</dbReference>
<dbReference type="SUPFAM" id="SSF109604">
    <property type="entry name" value="HD-domain/PDEase-like"/>
    <property type="match status" value="1"/>
</dbReference>
<dbReference type="PANTHER" id="PTHR21262:SF31">
    <property type="entry name" value="GTP PYROPHOSPHOKINASE"/>
    <property type="match status" value="1"/>
</dbReference>
<protein>
    <submittedName>
        <fullName evidence="4">Bifunctional (P)ppGpp synthetase/guanosine-3',5'-bis(Diphosphate) 3'-pyrophosphohydrolase</fullName>
    </submittedName>
</protein>
<dbReference type="CDD" id="cd00077">
    <property type="entry name" value="HDc"/>
    <property type="match status" value="1"/>
</dbReference>
<dbReference type="RefSeq" id="WP_234654650.1">
    <property type="nucleotide sequence ID" value="NZ_CP094997.1"/>
</dbReference>
<dbReference type="Pfam" id="PF13291">
    <property type="entry name" value="ACT_4"/>
    <property type="match status" value="1"/>
</dbReference>
<dbReference type="SMART" id="SM00471">
    <property type="entry name" value="HDc"/>
    <property type="match status" value="1"/>
</dbReference>
<evidence type="ECO:0000259" key="3">
    <source>
        <dbReference type="PROSITE" id="PS51880"/>
    </source>
</evidence>
<dbReference type="SUPFAM" id="SSF81301">
    <property type="entry name" value="Nucleotidyltransferase"/>
    <property type="match status" value="1"/>
</dbReference>
<dbReference type="InterPro" id="IPR004811">
    <property type="entry name" value="RelA/Spo_fam"/>
</dbReference>
<dbReference type="InterPro" id="IPR012675">
    <property type="entry name" value="Beta-grasp_dom_sf"/>
</dbReference>
<evidence type="ECO:0000313" key="5">
    <source>
        <dbReference type="Proteomes" id="UP001139000"/>
    </source>
</evidence>
<name>A0A9X1PKX0_9BACT</name>
<dbReference type="FunFam" id="1.10.3210.10:FF:000001">
    <property type="entry name" value="GTP pyrophosphokinase RelA"/>
    <property type="match status" value="1"/>
</dbReference>
<dbReference type="InterPro" id="IPR003607">
    <property type="entry name" value="HD/PDEase_dom"/>
</dbReference>
<dbReference type="Gene3D" id="3.30.70.260">
    <property type="match status" value="1"/>
</dbReference>
<dbReference type="PANTHER" id="PTHR21262">
    <property type="entry name" value="GUANOSINE-3',5'-BIS DIPHOSPHATE 3'-PYROPHOSPHOHYDROLASE"/>
    <property type="match status" value="1"/>
</dbReference>
<proteinExistence type="inferred from homology"/>
<dbReference type="EMBL" id="JAJTTC010000001">
    <property type="protein sequence ID" value="MCF0061383.1"/>
    <property type="molecule type" value="Genomic_DNA"/>
</dbReference>
<dbReference type="InterPro" id="IPR045865">
    <property type="entry name" value="ACT-like_dom_sf"/>
</dbReference>
<dbReference type="Pfam" id="PF04607">
    <property type="entry name" value="RelA_SpoT"/>
    <property type="match status" value="1"/>
</dbReference>
<dbReference type="InterPro" id="IPR043519">
    <property type="entry name" value="NT_sf"/>
</dbReference>
<dbReference type="CDD" id="cd04876">
    <property type="entry name" value="ACT_RelA-SpoT"/>
    <property type="match status" value="1"/>
</dbReference>
<dbReference type="Gene3D" id="1.10.3210.10">
    <property type="entry name" value="Hypothetical protein af1432"/>
    <property type="match status" value="1"/>
</dbReference>
<dbReference type="Proteomes" id="UP001139000">
    <property type="component" value="Unassembled WGS sequence"/>
</dbReference>
<comment type="caution">
    <text evidence="4">The sequence shown here is derived from an EMBL/GenBank/DDBJ whole genome shotgun (WGS) entry which is preliminary data.</text>
</comment>
<dbReference type="GO" id="GO:0015969">
    <property type="term" value="P:guanosine tetraphosphate metabolic process"/>
    <property type="evidence" value="ECO:0007669"/>
    <property type="project" value="InterPro"/>
</dbReference>
<dbReference type="CDD" id="cd01668">
    <property type="entry name" value="TGS_RSH"/>
    <property type="match status" value="1"/>
</dbReference>
<comment type="similarity">
    <text evidence="1">Belongs to the relA/spoT family.</text>
</comment>
<dbReference type="SUPFAM" id="SSF55021">
    <property type="entry name" value="ACT-like"/>
    <property type="match status" value="1"/>
</dbReference>
<dbReference type="InterPro" id="IPR007685">
    <property type="entry name" value="RelA_SpoT"/>
</dbReference>
<dbReference type="CDD" id="cd05399">
    <property type="entry name" value="NT_Rel-Spo_like"/>
    <property type="match status" value="1"/>
</dbReference>
<dbReference type="Pfam" id="PF02824">
    <property type="entry name" value="TGS"/>
    <property type="match status" value="1"/>
</dbReference>
<dbReference type="InterPro" id="IPR004095">
    <property type="entry name" value="TGS"/>
</dbReference>
<accession>A0A9X1PKX0</accession>
<dbReference type="InterPro" id="IPR012676">
    <property type="entry name" value="TGS-like"/>
</dbReference>
<dbReference type="FunFam" id="3.10.20.30:FF:000002">
    <property type="entry name" value="GTP pyrophosphokinase (RelA/SpoT)"/>
    <property type="match status" value="1"/>
</dbReference>
<dbReference type="AlphaFoldDB" id="A0A9X1PKX0"/>
<dbReference type="SUPFAM" id="SSF81271">
    <property type="entry name" value="TGS-like"/>
    <property type="match status" value="1"/>
</dbReference>
<feature type="domain" description="TGS" evidence="3">
    <location>
        <begin position="429"/>
        <end position="491"/>
    </location>
</feature>
<evidence type="ECO:0000256" key="1">
    <source>
        <dbReference type="RuleBase" id="RU003847"/>
    </source>
</evidence>
<sequence>MSSEFVILVKHTNKNIAVEQLVEPLTIDLEQERKDILKKYRRLLRTAKPFLKDNDAKLIKKAFYTSVDAHKDMRRRSGEPYIYHPLAVAQIVVEEIGLGTTGIVAALLHDVVEDTDMRIEDIERLFGKKVAKIIDGLTKISGRFEYGSSQQAENFRKMLLTLSDDVRVILVKLADRLHNMRTLDSMPRDKQLKIASETIFIYAPLAHRLGLYSIKSELEELYLKYTEPQEYRAVARKLRETKGIRDRFIAKFMEPIAQDLEAAGLNFILKGRPKSIYSIWNKMKKQNKPFEEIYDLFAIRIVLESSAENDREKAICWQAYSIVTDHYKPNPDRLKDFLSTPRANGYQSLHSTVMSKSGQWVEVQIRTSRMDEIAEKGYAAHWKYKGNDTKVRGNIEQWITQVRETLENGFGDKTAAIEFLDEFRSNLFNEEVFVFTPKGELKVLQSGATALDFAFDIHSEVGAHCMAAKVGGILVPISYVLNNGDQIEIITSSKQKPNEDWLRIVVTSKARARIKDFLKEDNRRYETDGRQMVEKKLKILGIDLTAEVVNQLRAFFECKTAADFFYRIGKGYIHLDELKRFKKDKEIKERKATDNNPTNPVPASGSGDGKTLTKFLKHIHGDRADSDTLLIGDDMDKIDYKLAVCCNPIAGDDVFGFVTINEGIKIHRTTCPNAAELMSKHGNRIIKAKWESGKDEAFLAGLYLSGTDRVGLVNDVTRIISNELHINMRGLTIDTKDGVFNGDIKLYVQDTKHLDILIGKLEEVEGVYNVQRFDTNLIGK</sequence>
<dbReference type="Pfam" id="PF13328">
    <property type="entry name" value="HD_4"/>
    <property type="match status" value="1"/>
</dbReference>
<dbReference type="InterPro" id="IPR045600">
    <property type="entry name" value="RelA/SpoT_AH_RIS"/>
</dbReference>
<keyword evidence="5" id="KW-1185">Reference proteome</keyword>
<organism evidence="4 5">
    <name type="scientific">Dyadobacter chenwenxiniae</name>
    <dbReference type="NCBI Taxonomy" id="2906456"/>
    <lineage>
        <taxon>Bacteria</taxon>
        <taxon>Pseudomonadati</taxon>
        <taxon>Bacteroidota</taxon>
        <taxon>Cytophagia</taxon>
        <taxon>Cytophagales</taxon>
        <taxon>Spirosomataceae</taxon>
        <taxon>Dyadobacter</taxon>
    </lineage>
</organism>
<comment type="function">
    <text evidence="1">In eubacteria ppGpp (guanosine 3'-diphosphate 5'-diphosphate) is a mediator of the stringent response that coordinates a variety of cellular activities in response to changes in nutritional abundance.</text>
</comment>
<gene>
    <name evidence="4" type="ORF">LXM26_07760</name>
</gene>
<dbReference type="GO" id="GO:0005886">
    <property type="term" value="C:plasma membrane"/>
    <property type="evidence" value="ECO:0007669"/>
    <property type="project" value="TreeGrafter"/>
</dbReference>
<evidence type="ECO:0000313" key="4">
    <source>
        <dbReference type="EMBL" id="MCF0061383.1"/>
    </source>
</evidence>
<feature type="region of interest" description="Disordered" evidence="2">
    <location>
        <begin position="588"/>
        <end position="608"/>
    </location>
</feature>
<dbReference type="Pfam" id="PF19296">
    <property type="entry name" value="RelA_AH_RIS"/>
    <property type="match status" value="1"/>
</dbReference>
<evidence type="ECO:0000256" key="2">
    <source>
        <dbReference type="SAM" id="MobiDB-lite"/>
    </source>
</evidence>
<reference evidence="4" key="1">
    <citation type="submission" date="2021-12" db="EMBL/GenBank/DDBJ databases">
        <title>Novel species in genus Dyadobacter.</title>
        <authorList>
            <person name="Ma C."/>
        </authorList>
    </citation>
    <scope>NUCLEOTIDE SEQUENCE</scope>
    <source>
        <strain evidence="4">LJ419</strain>
    </source>
</reference>
<dbReference type="InterPro" id="IPR033655">
    <property type="entry name" value="TGS_RelA/SpoT"/>
</dbReference>
<dbReference type="Gene3D" id="3.10.20.30">
    <property type="match status" value="1"/>
</dbReference>
<dbReference type="InterPro" id="IPR002912">
    <property type="entry name" value="ACT_dom"/>
</dbReference>
<dbReference type="Gene3D" id="3.30.460.10">
    <property type="entry name" value="Beta Polymerase, domain 2"/>
    <property type="match status" value="1"/>
</dbReference>